<dbReference type="Proteomes" id="UP000183994">
    <property type="component" value="Unassembled WGS sequence"/>
</dbReference>
<feature type="repeat" description="ANK" evidence="3">
    <location>
        <begin position="219"/>
        <end position="251"/>
    </location>
</feature>
<feature type="chain" id="PRO_5012409695" evidence="5">
    <location>
        <begin position="23"/>
        <end position="576"/>
    </location>
</feature>
<evidence type="ECO:0000313" key="7">
    <source>
        <dbReference type="Proteomes" id="UP000183994"/>
    </source>
</evidence>
<dbReference type="Pfam" id="PF13857">
    <property type="entry name" value="Ank_5"/>
    <property type="match status" value="1"/>
</dbReference>
<dbReference type="Gene3D" id="1.25.40.20">
    <property type="entry name" value="Ankyrin repeat-containing domain"/>
    <property type="match status" value="3"/>
</dbReference>
<dbReference type="PRINTS" id="PR01415">
    <property type="entry name" value="ANKYRIN"/>
</dbReference>
<dbReference type="AlphaFoldDB" id="A0A1M6JTZ5"/>
<dbReference type="PROSITE" id="PS50088">
    <property type="entry name" value="ANK_REPEAT"/>
    <property type="match status" value="2"/>
</dbReference>
<dbReference type="SMART" id="SM00248">
    <property type="entry name" value="ANK"/>
    <property type="match status" value="3"/>
</dbReference>
<dbReference type="STRING" id="1121393.SAMN02745216_01770"/>
<dbReference type="EMBL" id="FQZU01000008">
    <property type="protein sequence ID" value="SHJ50136.1"/>
    <property type="molecule type" value="Genomic_DNA"/>
</dbReference>
<organism evidence="6 7">
    <name type="scientific">Desulfatibacillum alkenivorans DSM 16219</name>
    <dbReference type="NCBI Taxonomy" id="1121393"/>
    <lineage>
        <taxon>Bacteria</taxon>
        <taxon>Pseudomonadati</taxon>
        <taxon>Thermodesulfobacteriota</taxon>
        <taxon>Desulfobacteria</taxon>
        <taxon>Desulfobacterales</taxon>
        <taxon>Desulfatibacillaceae</taxon>
        <taxon>Desulfatibacillum</taxon>
    </lineage>
</organism>
<proteinExistence type="predicted"/>
<name>A0A1M6JTZ5_9BACT</name>
<dbReference type="Pfam" id="PF12796">
    <property type="entry name" value="Ank_2"/>
    <property type="match status" value="1"/>
</dbReference>
<keyword evidence="7" id="KW-1185">Reference proteome</keyword>
<accession>A0A1M6JTZ5</accession>
<evidence type="ECO:0000256" key="5">
    <source>
        <dbReference type="SAM" id="SignalP"/>
    </source>
</evidence>
<dbReference type="InterPro" id="IPR002110">
    <property type="entry name" value="Ankyrin_rpt"/>
</dbReference>
<feature type="compositionally biased region" description="Low complexity" evidence="4">
    <location>
        <begin position="74"/>
        <end position="98"/>
    </location>
</feature>
<dbReference type="PROSITE" id="PS51257">
    <property type="entry name" value="PROKAR_LIPOPROTEIN"/>
    <property type="match status" value="1"/>
</dbReference>
<keyword evidence="5" id="KW-0732">Signal</keyword>
<evidence type="ECO:0000256" key="1">
    <source>
        <dbReference type="ARBA" id="ARBA00022737"/>
    </source>
</evidence>
<feature type="signal peptide" evidence="5">
    <location>
        <begin position="1"/>
        <end position="22"/>
    </location>
</feature>
<dbReference type="RefSeq" id="WP_073475025.1">
    <property type="nucleotide sequence ID" value="NZ_FQZU01000008.1"/>
</dbReference>
<dbReference type="PANTHER" id="PTHR24134:SF9">
    <property type="entry name" value="ANKYRIN REPEAT AND SOCS BOX PROTEIN 8"/>
    <property type="match status" value="1"/>
</dbReference>
<keyword evidence="1" id="KW-0677">Repeat</keyword>
<protein>
    <submittedName>
        <fullName evidence="6">Ankyrin repeat</fullName>
    </submittedName>
</protein>
<evidence type="ECO:0000256" key="3">
    <source>
        <dbReference type="PROSITE-ProRule" id="PRU00023"/>
    </source>
</evidence>
<feature type="repeat" description="ANK" evidence="3">
    <location>
        <begin position="473"/>
        <end position="505"/>
    </location>
</feature>
<dbReference type="PROSITE" id="PS50297">
    <property type="entry name" value="ANK_REP_REGION"/>
    <property type="match status" value="2"/>
</dbReference>
<dbReference type="PANTHER" id="PTHR24134">
    <property type="entry name" value="ANKYRIN REPEAT-CONTAINING PROTEIN DDB_G0279043"/>
    <property type="match status" value="1"/>
</dbReference>
<reference evidence="7" key="1">
    <citation type="submission" date="2016-11" db="EMBL/GenBank/DDBJ databases">
        <authorList>
            <person name="Varghese N."/>
            <person name="Submissions S."/>
        </authorList>
    </citation>
    <scope>NUCLEOTIDE SEQUENCE [LARGE SCALE GENOMIC DNA]</scope>
    <source>
        <strain evidence="7">DSM 16219</strain>
    </source>
</reference>
<keyword evidence="2 3" id="KW-0040">ANK repeat</keyword>
<evidence type="ECO:0000313" key="6">
    <source>
        <dbReference type="EMBL" id="SHJ50136.1"/>
    </source>
</evidence>
<gene>
    <name evidence="6" type="ORF">SAMN02745216_01770</name>
</gene>
<evidence type="ECO:0000256" key="2">
    <source>
        <dbReference type="ARBA" id="ARBA00023043"/>
    </source>
</evidence>
<feature type="region of interest" description="Disordered" evidence="4">
    <location>
        <begin position="74"/>
        <end position="132"/>
    </location>
</feature>
<evidence type="ECO:0000256" key="4">
    <source>
        <dbReference type="SAM" id="MobiDB-lite"/>
    </source>
</evidence>
<dbReference type="SUPFAM" id="SSF48403">
    <property type="entry name" value="Ankyrin repeat"/>
    <property type="match status" value="1"/>
</dbReference>
<sequence>MKRLGTLYIVFILLIACLPASAQADTVVFKNGKRIDVEQAWEEGAFIKCIRFGGEISYPKSKVERIVTSRGAAPASAAGSSRANANSAPSATAGNPSSQYRRQKPQTAPAPEKILPVNLQGGGAETAGGAQDDSFLTREEKLDLAVQKMLEEKRDIACKQKKTFRLLDAFIRRTPSDAIRTRVEKFESGIFKAACDGDLEQVKSMYQADSNVIRQVNSFGETPLHIAATMCHLDVAKFLVEKGADVNQGSDWGYTPIMGPAVMPYHVKKARNRKNPVFQGDWKSMIDYLLSKGADINAVKHEGDPCVPKCYVSRHSILHRTENGTPLMMTYDHETEDFLVARGADLHVQNRDGNTKFHFVCTSGIVRNPKEYAARLEYWFEQGVDPNITNRWGETPYVWAARHKARVYLESAFQEMGRPVPYVPTNFEEVLDAIYDSCSDSAIKRHTKRTGSLIKIKELLDRCPQAALDTDNNYSTLLHHAAWNKHPGAAEYLLMKGADPNAQNAWGESPLFGAKTGEIAQILLDFGADPNLKDCTGKTALQENGSIVMEIETWRKGLPALEARLAQKAKERGPAE</sequence>
<dbReference type="InterPro" id="IPR036770">
    <property type="entry name" value="Ankyrin_rpt-contain_sf"/>
</dbReference>